<comment type="caution">
    <text evidence="2">The sequence shown here is derived from an EMBL/GenBank/DDBJ whole genome shotgun (WGS) entry which is preliminary data.</text>
</comment>
<organism evidence="2 3">
    <name type="scientific">Zeimonas arvi</name>
    <dbReference type="NCBI Taxonomy" id="2498847"/>
    <lineage>
        <taxon>Bacteria</taxon>
        <taxon>Pseudomonadati</taxon>
        <taxon>Pseudomonadota</taxon>
        <taxon>Betaproteobacteria</taxon>
        <taxon>Burkholderiales</taxon>
        <taxon>Burkholderiaceae</taxon>
        <taxon>Zeimonas</taxon>
    </lineage>
</organism>
<evidence type="ECO:0000259" key="1">
    <source>
        <dbReference type="Pfam" id="PF13463"/>
    </source>
</evidence>
<evidence type="ECO:0000313" key="2">
    <source>
        <dbReference type="EMBL" id="TXL67434.1"/>
    </source>
</evidence>
<dbReference type="InterPro" id="IPR000835">
    <property type="entry name" value="HTH_MarR-typ"/>
</dbReference>
<accession>A0A5C8P2B3</accession>
<dbReference type="SUPFAM" id="SSF46785">
    <property type="entry name" value="Winged helix' DNA-binding domain"/>
    <property type="match status" value="1"/>
</dbReference>
<proteinExistence type="predicted"/>
<dbReference type="InterPro" id="IPR036390">
    <property type="entry name" value="WH_DNA-bd_sf"/>
</dbReference>
<reference evidence="2 3" key="1">
    <citation type="submission" date="2019-06" db="EMBL/GenBank/DDBJ databases">
        <title>Quisquiliibacterium sp. nov., isolated from a maize field.</title>
        <authorList>
            <person name="Lin S.-Y."/>
            <person name="Tsai C.-F."/>
            <person name="Young C.-C."/>
        </authorList>
    </citation>
    <scope>NUCLEOTIDE SEQUENCE [LARGE SCALE GENOMIC DNA]</scope>
    <source>
        <strain evidence="2 3">CC-CFT501</strain>
    </source>
</reference>
<keyword evidence="2" id="KW-0238">DNA-binding</keyword>
<dbReference type="EMBL" id="VDUY01000002">
    <property type="protein sequence ID" value="TXL67434.1"/>
    <property type="molecule type" value="Genomic_DNA"/>
</dbReference>
<dbReference type="AlphaFoldDB" id="A0A5C8P2B3"/>
<evidence type="ECO:0000313" key="3">
    <source>
        <dbReference type="Proteomes" id="UP000321548"/>
    </source>
</evidence>
<protein>
    <submittedName>
        <fullName evidence="2">Winged helix DNA-binding protein</fullName>
    </submittedName>
</protein>
<feature type="domain" description="HTH marR-type" evidence="1">
    <location>
        <begin position="32"/>
        <end position="93"/>
    </location>
</feature>
<gene>
    <name evidence="2" type="ORF">FHP08_06460</name>
</gene>
<dbReference type="OrthoDB" id="6622112at2"/>
<dbReference type="GO" id="GO:0003700">
    <property type="term" value="F:DNA-binding transcription factor activity"/>
    <property type="evidence" value="ECO:0007669"/>
    <property type="project" value="InterPro"/>
</dbReference>
<dbReference type="GO" id="GO:0003677">
    <property type="term" value="F:DNA binding"/>
    <property type="evidence" value="ECO:0007669"/>
    <property type="project" value="UniProtKB-KW"/>
</dbReference>
<dbReference type="Pfam" id="PF13463">
    <property type="entry name" value="HTH_27"/>
    <property type="match status" value="1"/>
</dbReference>
<sequence length="153" mass="16549">MEFGLIVARHAFDRWIVRCMAAAGVPDLAVTDVLVLHHVHHRGRPKKLADICFTLNYEDAHVVSYALRKLAGLALVRSEKVGKEAFWSTTKAGRDTVERYRKVRDRCLLGGAADGLGAPADPASARANLTELAGTLRALSGLYDQAARAAASL</sequence>
<keyword evidence="3" id="KW-1185">Reference proteome</keyword>
<dbReference type="Proteomes" id="UP000321548">
    <property type="component" value="Unassembled WGS sequence"/>
</dbReference>
<name>A0A5C8P2B3_9BURK</name>